<dbReference type="PANTHER" id="PTHR30441">
    <property type="entry name" value="DUF748 DOMAIN-CONTAINING PROTEIN"/>
    <property type="match status" value="1"/>
</dbReference>
<organism evidence="3 4">
    <name type="scientific">Methylibium petroleiphilum (strain ATCC BAA-1232 / LMG 22953 / PM1)</name>
    <dbReference type="NCBI Taxonomy" id="420662"/>
    <lineage>
        <taxon>Bacteria</taxon>
        <taxon>Pseudomonadati</taxon>
        <taxon>Pseudomonadota</taxon>
        <taxon>Betaproteobacteria</taxon>
        <taxon>Burkholderiales</taxon>
        <taxon>Sphaerotilaceae</taxon>
        <taxon>Methylibium</taxon>
    </lineage>
</organism>
<accession>A2SDI9</accession>
<dbReference type="InterPro" id="IPR052894">
    <property type="entry name" value="AsmA-related"/>
</dbReference>
<evidence type="ECO:0000256" key="1">
    <source>
        <dbReference type="SAM" id="MobiDB-lite"/>
    </source>
</evidence>
<evidence type="ECO:0000313" key="4">
    <source>
        <dbReference type="Proteomes" id="UP000000366"/>
    </source>
</evidence>
<proteinExistence type="predicted"/>
<dbReference type="GO" id="GO:0090313">
    <property type="term" value="P:regulation of protein targeting to membrane"/>
    <property type="evidence" value="ECO:0007669"/>
    <property type="project" value="TreeGrafter"/>
</dbReference>
<dbReference type="EMBL" id="CP000555">
    <property type="protein sequence ID" value="ABM93628.1"/>
    <property type="molecule type" value="Genomic_DNA"/>
</dbReference>
<reference evidence="3 4" key="1">
    <citation type="journal article" date="2007" name="J. Bacteriol.">
        <title>Whole-genome analysis of the methyl tert-butyl ether-degrading beta-proteobacterium Methylibium petroleiphilum PM1.</title>
        <authorList>
            <person name="Kane S.R."/>
            <person name="Chakicherla A.Y."/>
            <person name="Chain P.S.G."/>
            <person name="Schmidt R."/>
            <person name="Shin M.W."/>
            <person name="Legler T.C."/>
            <person name="Scow K.M."/>
            <person name="Larimer F.W."/>
            <person name="Lucas S.M."/>
            <person name="Richardson P.M."/>
            <person name="Hristova K.R."/>
        </authorList>
    </citation>
    <scope>NUCLEOTIDE SEQUENCE [LARGE SCALE GENOMIC DNA]</scope>
    <source>
        <strain evidence="4">ATCC BAA-1232 / LMG 22953 / PM1</strain>
    </source>
</reference>
<feature type="domain" description="AsmA" evidence="2">
    <location>
        <begin position="38"/>
        <end position="165"/>
    </location>
</feature>
<keyword evidence="4" id="KW-1185">Reference proteome</keyword>
<dbReference type="InterPro" id="IPR007844">
    <property type="entry name" value="AsmA"/>
</dbReference>
<evidence type="ECO:0000313" key="3">
    <source>
        <dbReference type="EMBL" id="ABM93628.1"/>
    </source>
</evidence>
<dbReference type="KEGG" id="mpt:Mpe_A0666"/>
<dbReference type="HOGENOM" id="CLU_017234_2_0_4"/>
<feature type="region of interest" description="Disordered" evidence="1">
    <location>
        <begin position="678"/>
        <end position="697"/>
    </location>
</feature>
<dbReference type="eggNOG" id="COG2982">
    <property type="taxonomic scope" value="Bacteria"/>
</dbReference>
<dbReference type="Pfam" id="PF05170">
    <property type="entry name" value="AsmA"/>
    <property type="match status" value="2"/>
</dbReference>
<dbReference type="STRING" id="420662.Mpe_A0666"/>
<sequence>MAATARPRHARSSRPPLRAARRRDPMPTRFPSLLRRLAIVLLALAIALAVAWIVPWKLNPLRGWIGERVQAATGRTLVIDGDLWWRFGRHGRLTAEGLRIGNPAWAGRADFLQARRVELEVALWPLLRGRIVLPHVRAEQPDLWLERAPDGRRTWRLERAQNDGKRTLFLGSVALDRGVVTYAETARRAEVRFAVQTRVDGGRPRLQAEASGRWNDLPVKGRAEGDEVLQLRNEDQPYAFELDGRIGGTAIAANGSIVRPREPQRADLRIELAGSSLGEWHRIAGVGLPDTPPYKTEGRLRFDGTRWTYEDFKAVVGRSDLGGRVAFERRAPRSLFSGELVSSSLDLADFGPVIGKARPAARRAVPATSAKKTPAAAAAASAASAPSSDGPRRVLPQQRFDADKWGTLDAEVHFVGQEVRNLGSFPIGKLDFRVKMDDRRLTLSPLLLQLGGGRLDGDLHIDGRVQPMAAQLDLKLRRLQLDTLLPQLRSTKSALGAINGRLVLAGQGQSFAQMLGSADGEAQLAMGRGQVSNLLLELLDLDAYEALSFLVRGDRSVEVRCALVDVGFQRGQMSTRAAVFDTVDTVIEARGRADFTNEQLDLRVTPTAKDLSPLSARVPFDVKGPFAKPQVSPDKARLLARGGGALLLGLINPLAAIIPLIETGPGEDRDCRALMARATQEGLPPGAPPGPADQKRK</sequence>
<feature type="domain" description="AsmA" evidence="2">
    <location>
        <begin position="276"/>
        <end position="576"/>
    </location>
</feature>
<evidence type="ECO:0000259" key="2">
    <source>
        <dbReference type="Pfam" id="PF05170"/>
    </source>
</evidence>
<protein>
    <recommendedName>
        <fullName evidence="2">AsmA domain-containing protein</fullName>
    </recommendedName>
</protein>
<gene>
    <name evidence="3" type="ordered locus">Mpe_A0666</name>
</gene>
<feature type="compositionally biased region" description="Low complexity" evidence="1">
    <location>
        <begin position="363"/>
        <end position="388"/>
    </location>
</feature>
<feature type="region of interest" description="Disordered" evidence="1">
    <location>
        <begin position="363"/>
        <end position="394"/>
    </location>
</feature>
<feature type="region of interest" description="Disordered" evidence="1">
    <location>
        <begin position="1"/>
        <end position="24"/>
    </location>
</feature>
<dbReference type="Proteomes" id="UP000000366">
    <property type="component" value="Chromosome"/>
</dbReference>
<dbReference type="AlphaFoldDB" id="A2SDI9"/>
<name>A2SDI9_METPP</name>
<dbReference type="GO" id="GO:0005886">
    <property type="term" value="C:plasma membrane"/>
    <property type="evidence" value="ECO:0007669"/>
    <property type="project" value="TreeGrafter"/>
</dbReference>
<dbReference type="PANTHER" id="PTHR30441:SF9">
    <property type="entry name" value="ASMA FAMILY PROTEIN YHJG"/>
    <property type="match status" value="1"/>
</dbReference>
<feature type="compositionally biased region" description="Basic residues" evidence="1">
    <location>
        <begin position="1"/>
        <end position="12"/>
    </location>
</feature>